<evidence type="ECO:0000259" key="3">
    <source>
        <dbReference type="Pfam" id="PF23247"/>
    </source>
</evidence>
<dbReference type="InterPro" id="IPR057135">
    <property type="entry name" value="At4g27190-like_LRR"/>
</dbReference>
<gene>
    <name evidence="4" type="ORF">DEO72_LG8g674</name>
</gene>
<accession>A0A4D6MRA5</accession>
<evidence type="ECO:0000313" key="5">
    <source>
        <dbReference type="Proteomes" id="UP000501690"/>
    </source>
</evidence>
<evidence type="ECO:0000256" key="1">
    <source>
        <dbReference type="ARBA" id="ARBA00022821"/>
    </source>
</evidence>
<feature type="domain" description="Disease resistance protein At4g27190-like leucine-rich repeats" evidence="3">
    <location>
        <begin position="380"/>
        <end position="521"/>
    </location>
</feature>
<dbReference type="PANTHER" id="PTHR33463">
    <property type="entry name" value="NB-ARC DOMAIN-CONTAINING PROTEIN-RELATED"/>
    <property type="match status" value="1"/>
</dbReference>
<proteinExistence type="predicted"/>
<evidence type="ECO:0000256" key="2">
    <source>
        <dbReference type="SAM" id="MobiDB-lite"/>
    </source>
</evidence>
<dbReference type="InterPro" id="IPR032675">
    <property type="entry name" value="LRR_dom_sf"/>
</dbReference>
<keyword evidence="5" id="KW-1185">Reference proteome</keyword>
<organism evidence="4 5">
    <name type="scientific">Vigna unguiculata</name>
    <name type="common">Cowpea</name>
    <dbReference type="NCBI Taxonomy" id="3917"/>
    <lineage>
        <taxon>Eukaryota</taxon>
        <taxon>Viridiplantae</taxon>
        <taxon>Streptophyta</taxon>
        <taxon>Embryophyta</taxon>
        <taxon>Tracheophyta</taxon>
        <taxon>Spermatophyta</taxon>
        <taxon>Magnoliopsida</taxon>
        <taxon>eudicotyledons</taxon>
        <taxon>Gunneridae</taxon>
        <taxon>Pentapetalae</taxon>
        <taxon>rosids</taxon>
        <taxon>fabids</taxon>
        <taxon>Fabales</taxon>
        <taxon>Fabaceae</taxon>
        <taxon>Papilionoideae</taxon>
        <taxon>50 kb inversion clade</taxon>
        <taxon>NPAAA clade</taxon>
        <taxon>indigoferoid/millettioid clade</taxon>
        <taxon>Phaseoleae</taxon>
        <taxon>Vigna</taxon>
    </lineage>
</organism>
<feature type="domain" description="Disease resistance protein At4g27190-like leucine-rich repeats" evidence="3">
    <location>
        <begin position="229"/>
        <end position="333"/>
    </location>
</feature>
<dbReference type="Proteomes" id="UP000501690">
    <property type="component" value="Linkage Group LG8"/>
</dbReference>
<sequence>MYNTRHNNFWSEEIEFIQSANSAESQDLVKLKSLVVEDCEELITIVAEDDTDPSRRNQDLPCPCVRSLKLRRLPMFKYFYYCSLQSNNFTHRKSHIEMLFKCLSLGKNGVEMILRGEFQGNFLHNLKVLTLLGCESDIFAYKVLKQVPNIEKLVVCDGSFKEIFKCQSPNNVDYSELQLQLKELHLEFLRESVCIGLENFWIQPFVRNLETFEVISCRSLENLVGCKVSFLNLTYLKVESCDSLSYLFTSSTAKSLSQLKKMEINRCKSIEEIVSKEKGEEESEGNEIIFPKLNHLNLDYLQKLRKFYRGSLNFPSLEELSITNCDKMITLCTGTLKTDRLSQVILYDPGVLSLETNLNSTMQKKFLKKISKLNRAVLGDGLQEIWQDPKQIPDYFCFSELTQLFVDNCQFSLDAVLPFHLLPLLPKLETLQIGNCDSVKTIFDVKGTTQDTLITFSLKKLVLRKLPNLESVWNEDLRRILCMQHLREVYVKDCKCLKSLFPTSVAKDIVELENLVVENCEELMVIVAENNTDPRGTNVEVPFPCPCARTLKLRGLPKFEYFYYCSLKSDIYTNMESHSEDQLIAEKCLLLGENGMKMILRGELQKVLDNLKALTLCFGSDVFRNEIVEQVPNIEKLVVCDGSFKEIFSCESPNDVDYHNGFLLQLKELHLESLENLISIGLNLPLSNLTCFKVQNCNSLPYLLTSSTVKSLTKLKTMEIKWCSSIKEIVSKEGEESNEDEIIFRQLSCLNLEYLENLKSFYKGSLSFPSLKELSITDCNEMITLCSGTLKTAKDLEVKLEVSGPVTLEIDLNYTMRKAFLINRASSQWQRSLEFRDRADLQDIWRISLQIPNFCFSNLETLILDGCHSLSDALPFTLLPLLPRLQTLKVQNCDYMKTIFDVKCTTQDTLVTFPLNELVLSELPNLETVWNEDPHRILSMHNLQKVFVDRCKCLQRLFPASVAKDLEKLETLVVKDCAGLMTIVAEESEDQDKEIIFQRLRVLDLTRLEKLRCFYADNLTLSFPSLEEVHVINCSSMKTFGEWYYEEYESPREESDLNSAVRRTSEEQVDSKLQ</sequence>
<dbReference type="SUPFAM" id="SSF52047">
    <property type="entry name" value="RNI-like"/>
    <property type="match status" value="2"/>
</dbReference>
<dbReference type="InterPro" id="IPR050905">
    <property type="entry name" value="Plant_NBS-LRR"/>
</dbReference>
<evidence type="ECO:0000313" key="4">
    <source>
        <dbReference type="EMBL" id="QCE02659.1"/>
    </source>
</evidence>
<dbReference type="AlphaFoldDB" id="A0A4D6MRA5"/>
<keyword evidence="1" id="KW-0611">Plant defense</keyword>
<reference evidence="4 5" key="1">
    <citation type="submission" date="2019-04" db="EMBL/GenBank/DDBJ databases">
        <title>An improved genome assembly and genetic linkage map for asparagus bean, Vigna unguiculata ssp. sesquipedialis.</title>
        <authorList>
            <person name="Xia Q."/>
            <person name="Zhang R."/>
            <person name="Dong Y."/>
        </authorList>
    </citation>
    <scope>NUCLEOTIDE SEQUENCE [LARGE SCALE GENOMIC DNA]</scope>
    <source>
        <tissue evidence="4">Leaf</tissue>
    </source>
</reference>
<dbReference type="SUPFAM" id="SSF52058">
    <property type="entry name" value="L domain-like"/>
    <property type="match status" value="1"/>
</dbReference>
<feature type="region of interest" description="Disordered" evidence="2">
    <location>
        <begin position="1052"/>
        <end position="1074"/>
    </location>
</feature>
<feature type="domain" description="Disease resistance protein At4g27190-like leucine-rich repeats" evidence="3">
    <location>
        <begin position="104"/>
        <end position="224"/>
    </location>
</feature>
<protein>
    <recommendedName>
        <fullName evidence="3">Disease resistance protein At4g27190-like leucine-rich repeats domain-containing protein</fullName>
    </recommendedName>
</protein>
<dbReference type="EMBL" id="CP039352">
    <property type="protein sequence ID" value="QCE02659.1"/>
    <property type="molecule type" value="Genomic_DNA"/>
</dbReference>
<dbReference type="Pfam" id="PF23247">
    <property type="entry name" value="LRR_RPS2"/>
    <property type="match status" value="5"/>
</dbReference>
<feature type="domain" description="Disease resistance protein At4g27190-like leucine-rich repeats" evidence="3">
    <location>
        <begin position="833"/>
        <end position="978"/>
    </location>
</feature>
<feature type="domain" description="Disease resistance protein At4g27190-like leucine-rich repeats" evidence="3">
    <location>
        <begin position="686"/>
        <end position="796"/>
    </location>
</feature>
<name>A0A4D6MRA5_VIGUN</name>
<dbReference type="Gene3D" id="3.80.10.10">
    <property type="entry name" value="Ribonuclease Inhibitor"/>
    <property type="match status" value="4"/>
</dbReference>
<dbReference type="PANTHER" id="PTHR33463:SF145">
    <property type="entry name" value="NB-ARC DOMAIN-CONTAINING PROTEIN"/>
    <property type="match status" value="1"/>
</dbReference>
<feature type="compositionally biased region" description="Basic and acidic residues" evidence="2">
    <location>
        <begin position="1063"/>
        <end position="1074"/>
    </location>
</feature>